<accession>B3PVH3</accession>
<proteinExistence type="inferred from homology"/>
<gene>
    <name evidence="6" type="primary">speBch1</name>
    <name evidence="6" type="ordered locus">RHECIAT_CH0001637</name>
</gene>
<dbReference type="PANTHER" id="PTHR11358:SF26">
    <property type="entry name" value="GUANIDINO ACID HYDROLASE, MITOCHONDRIAL"/>
    <property type="match status" value="1"/>
</dbReference>
<dbReference type="HOGENOM" id="CLU_039478_0_0_5"/>
<feature type="binding site" evidence="4">
    <location>
        <position position="145"/>
    </location>
    <ligand>
        <name>Mn(2+)</name>
        <dbReference type="ChEBI" id="CHEBI:29035"/>
        <label>1</label>
    </ligand>
</feature>
<keyword evidence="4" id="KW-0464">Manganese</keyword>
<evidence type="ECO:0000256" key="1">
    <source>
        <dbReference type="ARBA" id="ARBA00009227"/>
    </source>
</evidence>
<dbReference type="NCBIfam" id="TIGR01230">
    <property type="entry name" value="agmatinase"/>
    <property type="match status" value="1"/>
</dbReference>
<comment type="similarity">
    <text evidence="1">Belongs to the arginase family. Agmatinase subfamily.</text>
</comment>
<dbReference type="PIRSF" id="PIRSF036979">
    <property type="entry name" value="Arginase"/>
    <property type="match status" value="1"/>
</dbReference>
<evidence type="ECO:0000313" key="7">
    <source>
        <dbReference type="Proteomes" id="UP000008817"/>
    </source>
</evidence>
<organism evidence="6 7">
    <name type="scientific">Rhizobium etli (strain CIAT 652)</name>
    <dbReference type="NCBI Taxonomy" id="491916"/>
    <lineage>
        <taxon>Bacteria</taxon>
        <taxon>Pseudomonadati</taxon>
        <taxon>Pseudomonadota</taxon>
        <taxon>Alphaproteobacteria</taxon>
        <taxon>Hyphomicrobiales</taxon>
        <taxon>Rhizobiaceae</taxon>
        <taxon>Rhizobium/Agrobacterium group</taxon>
        <taxon>Rhizobium</taxon>
    </lineage>
</organism>
<dbReference type="EMBL" id="CP001074">
    <property type="protein sequence ID" value="ACE90614.1"/>
    <property type="molecule type" value="Genomic_DNA"/>
</dbReference>
<protein>
    <submittedName>
        <fullName evidence="6">Agmatinase protein</fullName>
        <ecNumber evidence="6">3.5.3.11</ecNumber>
    </submittedName>
</protein>
<dbReference type="SUPFAM" id="SSF52768">
    <property type="entry name" value="Arginase/deacetylase"/>
    <property type="match status" value="1"/>
</dbReference>
<dbReference type="PROSITE" id="PS51409">
    <property type="entry name" value="ARGINASE_2"/>
    <property type="match status" value="1"/>
</dbReference>
<dbReference type="GO" id="GO:0046872">
    <property type="term" value="F:metal ion binding"/>
    <property type="evidence" value="ECO:0007669"/>
    <property type="project" value="UniProtKB-KW"/>
</dbReference>
<dbReference type="GO" id="GO:0008783">
    <property type="term" value="F:agmatinase activity"/>
    <property type="evidence" value="ECO:0007669"/>
    <property type="project" value="UniProtKB-EC"/>
</dbReference>
<dbReference type="eggNOG" id="COG0010">
    <property type="taxonomic scope" value="Bacteria"/>
</dbReference>
<keyword evidence="3 5" id="KW-0378">Hydrolase</keyword>
<comment type="cofactor">
    <cofactor evidence="4">
        <name>Mn(2+)</name>
        <dbReference type="ChEBI" id="CHEBI:29035"/>
    </cofactor>
    <text evidence="4">Binds 2 manganese ions per subunit.</text>
</comment>
<dbReference type="PANTHER" id="PTHR11358">
    <property type="entry name" value="ARGINASE/AGMATINASE"/>
    <property type="match status" value="1"/>
</dbReference>
<evidence type="ECO:0000313" key="6">
    <source>
        <dbReference type="EMBL" id="ACE90614.1"/>
    </source>
</evidence>
<feature type="binding site" evidence="4">
    <location>
        <position position="172"/>
    </location>
    <ligand>
        <name>Mn(2+)</name>
        <dbReference type="ChEBI" id="CHEBI:29035"/>
        <label>1</label>
    </ligand>
</feature>
<dbReference type="KEGG" id="rec:RHECIAT_CH0001637"/>
<evidence type="ECO:0000256" key="2">
    <source>
        <dbReference type="ARBA" id="ARBA00022723"/>
    </source>
</evidence>
<dbReference type="AlphaFoldDB" id="B3PVH3"/>
<feature type="binding site" evidence="4">
    <location>
        <position position="168"/>
    </location>
    <ligand>
        <name>Mn(2+)</name>
        <dbReference type="ChEBI" id="CHEBI:29035"/>
        <label>1</label>
    </ligand>
</feature>
<dbReference type="Proteomes" id="UP000008817">
    <property type="component" value="Chromosome"/>
</dbReference>
<dbReference type="Pfam" id="PF00491">
    <property type="entry name" value="Arginase"/>
    <property type="match status" value="1"/>
</dbReference>
<dbReference type="Gene3D" id="3.40.800.10">
    <property type="entry name" value="Ureohydrolase domain"/>
    <property type="match status" value="1"/>
</dbReference>
<feature type="binding site" evidence="4">
    <location>
        <position position="252"/>
    </location>
    <ligand>
        <name>Mn(2+)</name>
        <dbReference type="ChEBI" id="CHEBI:29035"/>
        <label>1</label>
    </ligand>
</feature>
<feature type="binding site" evidence="4">
    <location>
        <position position="170"/>
    </location>
    <ligand>
        <name>Mn(2+)</name>
        <dbReference type="ChEBI" id="CHEBI:29035"/>
        <label>1</label>
    </ligand>
</feature>
<dbReference type="EC" id="3.5.3.11" evidence="6"/>
<evidence type="ECO:0000256" key="5">
    <source>
        <dbReference type="RuleBase" id="RU003684"/>
    </source>
</evidence>
<evidence type="ECO:0000256" key="3">
    <source>
        <dbReference type="ARBA" id="ARBA00022801"/>
    </source>
</evidence>
<dbReference type="PROSITE" id="PS01053">
    <property type="entry name" value="ARGINASE_1"/>
    <property type="match status" value="1"/>
</dbReference>
<dbReference type="InterPro" id="IPR005925">
    <property type="entry name" value="Agmatinase-rel"/>
</dbReference>
<dbReference type="InterPro" id="IPR006035">
    <property type="entry name" value="Ureohydrolase"/>
</dbReference>
<dbReference type="GO" id="GO:0033389">
    <property type="term" value="P:putrescine biosynthetic process from arginine, via agmatine"/>
    <property type="evidence" value="ECO:0007669"/>
    <property type="project" value="TreeGrafter"/>
</dbReference>
<evidence type="ECO:0000256" key="4">
    <source>
        <dbReference type="PIRSR" id="PIRSR036979-1"/>
    </source>
</evidence>
<dbReference type="InterPro" id="IPR023696">
    <property type="entry name" value="Ureohydrolase_dom_sf"/>
</dbReference>
<dbReference type="CDD" id="cd11592">
    <property type="entry name" value="Agmatinase_PAH"/>
    <property type="match status" value="1"/>
</dbReference>
<feature type="binding site" evidence="4">
    <location>
        <position position="250"/>
    </location>
    <ligand>
        <name>Mn(2+)</name>
        <dbReference type="ChEBI" id="CHEBI:29035"/>
        <label>1</label>
    </ligand>
</feature>
<keyword evidence="2 4" id="KW-0479">Metal-binding</keyword>
<dbReference type="InterPro" id="IPR020855">
    <property type="entry name" value="Ureohydrolase_Mn_BS"/>
</dbReference>
<reference evidence="6 7" key="1">
    <citation type="submission" date="2008-04" db="EMBL/GenBank/DDBJ databases">
        <title>Genome diversity and DNA divergence of Rhizobium etli.</title>
        <authorList>
            <person name="Gonzalez V."/>
            <person name="Acosta J.L."/>
            <person name="Santamaria R.I."/>
            <person name="Bustos P."/>
            <person name="Hernandez-Gonzalez I.L."/>
            <person name="Fernandez J.L."/>
            <person name="Diaz R."/>
            <person name="Flores M."/>
            <person name="Mora J."/>
            <person name="Palacios R."/>
            <person name="Davila G."/>
        </authorList>
    </citation>
    <scope>NUCLEOTIDE SEQUENCE [LARGE SCALE GENOMIC DNA]</scope>
    <source>
        <strain evidence="6 7">CIAT 652</strain>
    </source>
</reference>
<sequence length="331" mass="35782">MTFHDRKRSSLLANKTIDHAFTATSLTSAASDPTFAGALSFMRRRFTKELSGVDVAVWGIPFDAATSNRPGTRFGPQAIRRASAIFDNDAQYPFNRELFADMAVVDYGDCLLDYGNHQDTPGAIERQANVILDSGAFLLTLGGDHYVTWPLLKAHAAKHGPLALVQFDAHQDTWFDEERRIDHGSFVARATREGIIDPDRSIQIGIRTHAPEDCGINILYGHQVEDMSAGDIASAIITHTRGAPAYLTFDIDCLDPAFAPGTGTPVAGGPSSAKILSVLQRLHQLDIRGADIVEVSPPYDHADITAIAGATVAMYMLGLHAERRAIAASQG</sequence>
<dbReference type="NCBIfam" id="NF002564">
    <property type="entry name" value="PRK02190.1"/>
    <property type="match status" value="1"/>
</dbReference>
<name>B3PVH3_RHIE6</name>